<dbReference type="PANTHER" id="PTHR36973:SF4">
    <property type="entry name" value="NODULATION PROTEIN"/>
    <property type="match status" value="1"/>
</dbReference>
<dbReference type="SUPFAM" id="SSF53335">
    <property type="entry name" value="S-adenosyl-L-methionine-dependent methyltransferases"/>
    <property type="match status" value="1"/>
</dbReference>
<reference evidence="2" key="1">
    <citation type="submission" date="2018-05" db="EMBL/GenBank/DDBJ databases">
        <authorList>
            <person name="Lanie J.A."/>
            <person name="Ng W.-L."/>
            <person name="Kazmierczak K.M."/>
            <person name="Andrzejewski T.M."/>
            <person name="Davidsen T.M."/>
            <person name="Wayne K.J."/>
            <person name="Tettelin H."/>
            <person name="Glass J.I."/>
            <person name="Rusch D."/>
            <person name="Podicherti R."/>
            <person name="Tsui H.-C.T."/>
            <person name="Winkler M.E."/>
        </authorList>
    </citation>
    <scope>NUCLEOTIDE SEQUENCE</scope>
</reference>
<evidence type="ECO:0000313" key="2">
    <source>
        <dbReference type="EMBL" id="SVB85495.1"/>
    </source>
</evidence>
<dbReference type="InterPro" id="IPR053188">
    <property type="entry name" value="FkbM_Methyltransferase"/>
</dbReference>
<name>A0A382HEH7_9ZZZZ</name>
<gene>
    <name evidence="2" type="ORF">METZ01_LOCUS238349</name>
</gene>
<feature type="non-terminal residue" evidence="2">
    <location>
        <position position="187"/>
    </location>
</feature>
<dbReference type="InterPro" id="IPR006342">
    <property type="entry name" value="FkbM_mtfrase"/>
</dbReference>
<protein>
    <recommendedName>
        <fullName evidence="1">Methyltransferase FkbM domain-containing protein</fullName>
    </recommendedName>
</protein>
<feature type="domain" description="Methyltransferase FkbM" evidence="1">
    <location>
        <begin position="48"/>
        <end position="186"/>
    </location>
</feature>
<dbReference type="EMBL" id="UINC01060708">
    <property type="protein sequence ID" value="SVB85495.1"/>
    <property type="molecule type" value="Genomic_DNA"/>
</dbReference>
<dbReference type="InterPro" id="IPR029063">
    <property type="entry name" value="SAM-dependent_MTases_sf"/>
</dbReference>
<dbReference type="AlphaFoldDB" id="A0A382HEH7"/>
<dbReference type="PANTHER" id="PTHR36973">
    <property type="entry name" value="SLL1456 PROTEIN-RELATED"/>
    <property type="match status" value="1"/>
</dbReference>
<organism evidence="2">
    <name type="scientific">marine metagenome</name>
    <dbReference type="NCBI Taxonomy" id="408172"/>
    <lineage>
        <taxon>unclassified sequences</taxon>
        <taxon>metagenomes</taxon>
        <taxon>ecological metagenomes</taxon>
    </lineage>
</organism>
<sequence>MVDKLKPEDTTKFIHYSKLKFPNFDDVSVIFDIGSRHSLESIEFSKKFPNANIYAFEANPKCYRDCIENAKSIERINIYNVAVNNYDGICDFYAINPEKTITPWFDGNLGASSLYKANGKYPHEKYVQDKIEVSSVRLDSWCNANGVKNIDLMWIDAQGAGMRIFEGMGKKLLNTVKIIQIELEGTP</sequence>
<accession>A0A382HEH7</accession>
<dbReference type="Gene3D" id="3.40.50.150">
    <property type="entry name" value="Vaccinia Virus protein VP39"/>
    <property type="match status" value="1"/>
</dbReference>
<dbReference type="NCBIfam" id="TIGR01444">
    <property type="entry name" value="fkbM_fam"/>
    <property type="match status" value="1"/>
</dbReference>
<evidence type="ECO:0000259" key="1">
    <source>
        <dbReference type="Pfam" id="PF05050"/>
    </source>
</evidence>
<proteinExistence type="predicted"/>
<dbReference type="GO" id="GO:0008171">
    <property type="term" value="F:O-methyltransferase activity"/>
    <property type="evidence" value="ECO:0007669"/>
    <property type="project" value="TreeGrafter"/>
</dbReference>
<dbReference type="Pfam" id="PF05050">
    <property type="entry name" value="Methyltransf_21"/>
    <property type="match status" value="1"/>
</dbReference>